<dbReference type="Pfam" id="PF02536">
    <property type="entry name" value="mTERF"/>
    <property type="match status" value="1"/>
</dbReference>
<sequence>MSSRSLGRLCGQVFQRCCVIPLANHCIQSSLTASLVVRLCSLQYPGCRFNGTSSLEASEANVPLCSSQVNSSESSQKLCTPHMEHGRRDGVDHLKLGKVLDSFLDMGFSPAEVQDLFSLQPIPPPQSTLAIVSDLLLLGVSISSILQVLKKNPELLKMSEKHMKARAALLRKYGFTEGTLNHLAVNFPIVFTLPEKRFVDLEYLLKEKCLFTVEQISKILQWCPNTLLEELKDVEYKFQFAYFRMGVQHKEITTACFFQVPLEKIKNRLIFLERLGRYQTPDKKGQTQVANPKLKALIRASEHDFVTKIACSSVEEYEIFKQLLAREEEEEEEWFEEGGLQNEESDSENDINESDSE</sequence>
<dbReference type="GO" id="GO:0005739">
    <property type="term" value="C:mitochondrion"/>
    <property type="evidence" value="ECO:0007669"/>
    <property type="project" value="TreeGrafter"/>
</dbReference>
<comment type="similarity">
    <text evidence="1">Belongs to the mTERF family.</text>
</comment>
<evidence type="ECO:0000256" key="1">
    <source>
        <dbReference type="ARBA" id="ARBA00007692"/>
    </source>
</evidence>
<dbReference type="InterPro" id="IPR038538">
    <property type="entry name" value="MTERF_sf"/>
</dbReference>
<dbReference type="PANTHER" id="PTHR13068">
    <property type="entry name" value="CGI-12 PROTEIN-RELATED"/>
    <property type="match status" value="1"/>
</dbReference>
<dbReference type="GO" id="GO:0003676">
    <property type="term" value="F:nucleic acid binding"/>
    <property type="evidence" value="ECO:0007669"/>
    <property type="project" value="InterPro"/>
</dbReference>
<dbReference type="InterPro" id="IPR003690">
    <property type="entry name" value="MTERF"/>
</dbReference>
<dbReference type="PANTHER" id="PTHR13068:SF203">
    <property type="entry name" value="TRANSCRIPTION TERMINATION FACTOR 4, MITOCHONDRIAL"/>
    <property type="match status" value="1"/>
</dbReference>
<dbReference type="AlphaFoldDB" id="A0A9Q0XRD0"/>
<evidence type="ECO:0008006" key="6">
    <source>
        <dbReference type="Google" id="ProtNLM"/>
    </source>
</evidence>
<protein>
    <recommendedName>
        <fullName evidence="6">Transcription termination factor 4, mitochondrial</fullName>
    </recommendedName>
</protein>
<dbReference type="EMBL" id="JAPFRF010000008">
    <property type="protein sequence ID" value="KAJ7324936.1"/>
    <property type="molecule type" value="Genomic_DNA"/>
</dbReference>
<dbReference type="Gene3D" id="1.25.70.10">
    <property type="entry name" value="Transcription termination factor 3, mitochondrial"/>
    <property type="match status" value="1"/>
</dbReference>
<feature type="compositionally biased region" description="Acidic residues" evidence="3">
    <location>
        <begin position="343"/>
        <end position="357"/>
    </location>
</feature>
<gene>
    <name evidence="4" type="ORF">JRQ81_017956</name>
</gene>
<dbReference type="GO" id="GO:0061668">
    <property type="term" value="P:mitochondrial ribosome assembly"/>
    <property type="evidence" value="ECO:0007669"/>
    <property type="project" value="TreeGrafter"/>
</dbReference>
<dbReference type="GO" id="GO:0006390">
    <property type="term" value="P:mitochondrial transcription"/>
    <property type="evidence" value="ECO:0007669"/>
    <property type="project" value="TreeGrafter"/>
</dbReference>
<evidence type="ECO:0000256" key="3">
    <source>
        <dbReference type="SAM" id="MobiDB-lite"/>
    </source>
</evidence>
<dbReference type="Proteomes" id="UP001142489">
    <property type="component" value="Unassembled WGS sequence"/>
</dbReference>
<evidence type="ECO:0000256" key="2">
    <source>
        <dbReference type="ARBA" id="ARBA00022946"/>
    </source>
</evidence>
<evidence type="ECO:0000313" key="5">
    <source>
        <dbReference type="Proteomes" id="UP001142489"/>
    </source>
</evidence>
<evidence type="ECO:0000313" key="4">
    <source>
        <dbReference type="EMBL" id="KAJ7324936.1"/>
    </source>
</evidence>
<proteinExistence type="inferred from homology"/>
<comment type="caution">
    <text evidence="4">The sequence shown here is derived from an EMBL/GenBank/DDBJ whole genome shotgun (WGS) entry which is preliminary data.</text>
</comment>
<reference evidence="4" key="1">
    <citation type="journal article" date="2023" name="DNA Res.">
        <title>Chromosome-level genome assembly of Phrynocephalus forsythii using third-generation DNA sequencing and Hi-C analysis.</title>
        <authorList>
            <person name="Qi Y."/>
            <person name="Zhao W."/>
            <person name="Zhao Y."/>
            <person name="Niu C."/>
            <person name="Cao S."/>
            <person name="Zhang Y."/>
        </authorList>
    </citation>
    <scope>NUCLEOTIDE SEQUENCE</scope>
    <source>
        <tissue evidence="4">Muscle</tissue>
    </source>
</reference>
<organism evidence="4 5">
    <name type="scientific">Phrynocephalus forsythii</name>
    <dbReference type="NCBI Taxonomy" id="171643"/>
    <lineage>
        <taxon>Eukaryota</taxon>
        <taxon>Metazoa</taxon>
        <taxon>Chordata</taxon>
        <taxon>Craniata</taxon>
        <taxon>Vertebrata</taxon>
        <taxon>Euteleostomi</taxon>
        <taxon>Lepidosauria</taxon>
        <taxon>Squamata</taxon>
        <taxon>Bifurcata</taxon>
        <taxon>Unidentata</taxon>
        <taxon>Episquamata</taxon>
        <taxon>Toxicofera</taxon>
        <taxon>Iguania</taxon>
        <taxon>Acrodonta</taxon>
        <taxon>Agamidae</taxon>
        <taxon>Agaminae</taxon>
        <taxon>Phrynocephalus</taxon>
    </lineage>
</organism>
<dbReference type="OrthoDB" id="9991972at2759"/>
<accession>A0A9Q0XRD0</accession>
<keyword evidence="5" id="KW-1185">Reference proteome</keyword>
<keyword evidence="2" id="KW-0809">Transit peptide</keyword>
<feature type="region of interest" description="Disordered" evidence="3">
    <location>
        <begin position="330"/>
        <end position="357"/>
    </location>
</feature>
<name>A0A9Q0XRD0_9SAUR</name>